<evidence type="ECO:0000256" key="1">
    <source>
        <dbReference type="RuleBase" id="RU341113"/>
    </source>
</evidence>
<keyword evidence="1" id="KW-0224">Dipeptidase</keyword>
<dbReference type="PANTHER" id="PTHR10443">
    <property type="entry name" value="MICROSOMAL DIPEPTIDASE"/>
    <property type="match status" value="1"/>
</dbReference>
<dbReference type="FunFam" id="3.20.20.140:FF:000030">
    <property type="entry name" value="Dipeptidase"/>
    <property type="match status" value="1"/>
</dbReference>
<keyword evidence="1" id="KW-0449">Lipoprotein</keyword>
<keyword evidence="1" id="KW-1015">Disulfide bond</keyword>
<proteinExistence type="inferred from homology"/>
<comment type="similarity">
    <text evidence="1">Belongs to the metallo-dependent hydrolases superfamily. Peptidase M19 family.</text>
</comment>
<keyword evidence="1" id="KW-0325">Glycoprotein</keyword>
<dbReference type="PROSITE" id="PS51365">
    <property type="entry name" value="RENAL_DIPEPTIDASE_2"/>
    <property type="match status" value="1"/>
</dbReference>
<keyword evidence="1" id="KW-0482">Metalloprotease</keyword>
<dbReference type="CDD" id="cd01301">
    <property type="entry name" value="rDP_like"/>
    <property type="match status" value="1"/>
</dbReference>
<dbReference type="AlphaFoldDB" id="A0AAV4J2B6"/>
<dbReference type="InterPro" id="IPR000180">
    <property type="entry name" value="Dipep_AS"/>
</dbReference>
<comment type="subcellular location">
    <subcellularLocation>
        <location evidence="1">Membrane</location>
        <topology evidence="1">Lipid-anchor</topology>
        <topology evidence="1">GPI-anchor</topology>
    </subcellularLocation>
</comment>
<evidence type="ECO:0000256" key="2">
    <source>
        <dbReference type="SAM" id="Phobius"/>
    </source>
</evidence>
<keyword evidence="1" id="KW-0336">GPI-anchor</keyword>
<name>A0AAV4J2B6_9GAST</name>
<keyword evidence="1" id="KW-0645">Protease</keyword>
<dbReference type="PANTHER" id="PTHR10443:SF12">
    <property type="entry name" value="DIPEPTIDASE"/>
    <property type="match status" value="1"/>
</dbReference>
<protein>
    <recommendedName>
        <fullName evidence="1">Dipeptidase</fullName>
        <ecNumber evidence="1">3.4.13.19</ecNumber>
    </recommendedName>
</protein>
<dbReference type="GO" id="GO:0046872">
    <property type="term" value="F:metal ion binding"/>
    <property type="evidence" value="ECO:0007669"/>
    <property type="project" value="UniProtKB-UniRule"/>
</dbReference>
<comment type="cofactor">
    <cofactor evidence="1">
        <name>Zn(2+)</name>
        <dbReference type="ChEBI" id="CHEBI:29105"/>
    </cofactor>
</comment>
<gene>
    <name evidence="3" type="ORF">ElyMa_006809300</name>
</gene>
<dbReference type="Pfam" id="PF01244">
    <property type="entry name" value="Peptidase_M19"/>
    <property type="match status" value="1"/>
</dbReference>
<accession>A0AAV4J2B6</accession>
<dbReference type="EC" id="3.4.13.19" evidence="1"/>
<keyword evidence="4" id="KW-1185">Reference proteome</keyword>
<reference evidence="3 4" key="1">
    <citation type="journal article" date="2021" name="Elife">
        <title>Chloroplast acquisition without the gene transfer in kleptoplastic sea slugs, Plakobranchus ocellatus.</title>
        <authorList>
            <person name="Maeda T."/>
            <person name="Takahashi S."/>
            <person name="Yoshida T."/>
            <person name="Shimamura S."/>
            <person name="Takaki Y."/>
            <person name="Nagai Y."/>
            <person name="Toyoda A."/>
            <person name="Suzuki Y."/>
            <person name="Arimoto A."/>
            <person name="Ishii H."/>
            <person name="Satoh N."/>
            <person name="Nishiyama T."/>
            <person name="Hasebe M."/>
            <person name="Maruyama T."/>
            <person name="Minagawa J."/>
            <person name="Obokata J."/>
            <person name="Shigenobu S."/>
        </authorList>
    </citation>
    <scope>NUCLEOTIDE SEQUENCE [LARGE SCALE GENOMIC DNA]</scope>
</reference>
<keyword evidence="2" id="KW-0812">Transmembrane</keyword>
<keyword evidence="1" id="KW-0862">Zinc</keyword>
<keyword evidence="1" id="KW-0378">Hydrolase</keyword>
<keyword evidence="1" id="KW-0479">Metal-binding</keyword>
<dbReference type="Proteomes" id="UP000762676">
    <property type="component" value="Unassembled WGS sequence"/>
</dbReference>
<sequence length="419" mass="47014">MDMMEDATGSREGFFGAKSKSKRWILLLVLVLLVCCVALSIGLGLGLRSSDSSKLRLAERKKRASDILARVPLIDGHNDLPYQFRARVQNKVWSVNLKAGWPEVHSDIPRILQGQVGAQFWVAYTSCDFQYKDAVRAALDQVDVIKKYVARYPHTFRFVTTAQGIEDAFKDGLVGSLMGLEGGHMIDSSMGNLRMFYELGIRYMTLTHNCNTPWAENWREDDMNNTGGIKGLTGFGEMIVKEMNRIGMMVDLSHVSIQTMKDALRVTRAPVIYSHSSAYTLCNHSRNVHDSVLHQVKENKGVVMVNFYNDYVTCSPNATLDNVADHIDYIKNLIGADSVGIGGDYDGVGRLPVGLEDVSKYPNLFAELIRRNWTEADLEKLAGKNLLRVFREVEKVGLTKSGKLEVEKVELTKSRKLKR</sequence>
<dbReference type="GO" id="GO:0070573">
    <property type="term" value="F:metallodipeptidase activity"/>
    <property type="evidence" value="ECO:0007669"/>
    <property type="project" value="InterPro"/>
</dbReference>
<dbReference type="InterPro" id="IPR008257">
    <property type="entry name" value="Pept_M19"/>
</dbReference>
<evidence type="ECO:0000313" key="4">
    <source>
        <dbReference type="Proteomes" id="UP000762676"/>
    </source>
</evidence>
<keyword evidence="2" id="KW-1133">Transmembrane helix</keyword>
<dbReference type="InterPro" id="IPR032466">
    <property type="entry name" value="Metal_Hydrolase"/>
</dbReference>
<feature type="transmembrane region" description="Helical" evidence="2">
    <location>
        <begin position="24"/>
        <end position="47"/>
    </location>
</feature>
<dbReference type="PROSITE" id="PS00869">
    <property type="entry name" value="RENAL_DIPEPTIDASE_1"/>
    <property type="match status" value="1"/>
</dbReference>
<dbReference type="GO" id="GO:0006508">
    <property type="term" value="P:proteolysis"/>
    <property type="evidence" value="ECO:0007669"/>
    <property type="project" value="UniProtKB-KW"/>
</dbReference>
<comment type="subunit">
    <text evidence="1">Homodimer; disulfide-linked.</text>
</comment>
<dbReference type="SUPFAM" id="SSF51556">
    <property type="entry name" value="Metallo-dependent hydrolases"/>
    <property type="match status" value="1"/>
</dbReference>
<keyword evidence="2" id="KW-0472">Membrane</keyword>
<organism evidence="3 4">
    <name type="scientific">Elysia marginata</name>
    <dbReference type="NCBI Taxonomy" id="1093978"/>
    <lineage>
        <taxon>Eukaryota</taxon>
        <taxon>Metazoa</taxon>
        <taxon>Spiralia</taxon>
        <taxon>Lophotrochozoa</taxon>
        <taxon>Mollusca</taxon>
        <taxon>Gastropoda</taxon>
        <taxon>Heterobranchia</taxon>
        <taxon>Euthyneura</taxon>
        <taxon>Panpulmonata</taxon>
        <taxon>Sacoglossa</taxon>
        <taxon>Placobranchoidea</taxon>
        <taxon>Plakobranchidae</taxon>
        <taxon>Elysia</taxon>
    </lineage>
</organism>
<comment type="caution">
    <text evidence="3">The sequence shown here is derived from an EMBL/GenBank/DDBJ whole genome shotgun (WGS) entry which is preliminary data.</text>
</comment>
<dbReference type="GO" id="GO:0098552">
    <property type="term" value="C:side of membrane"/>
    <property type="evidence" value="ECO:0007669"/>
    <property type="project" value="UniProtKB-KW"/>
</dbReference>
<evidence type="ECO:0000313" key="3">
    <source>
        <dbReference type="EMBL" id="GFS16924.1"/>
    </source>
</evidence>
<dbReference type="EMBL" id="BMAT01013632">
    <property type="protein sequence ID" value="GFS16924.1"/>
    <property type="molecule type" value="Genomic_DNA"/>
</dbReference>
<comment type="catalytic activity">
    <reaction evidence="1">
        <text>an L-aminoacyl-L-amino acid + H2O = 2 an L-alpha-amino acid</text>
        <dbReference type="Rhea" id="RHEA:48940"/>
        <dbReference type="ChEBI" id="CHEBI:15377"/>
        <dbReference type="ChEBI" id="CHEBI:59869"/>
        <dbReference type="ChEBI" id="CHEBI:77460"/>
        <dbReference type="EC" id="3.4.13.19"/>
    </reaction>
</comment>
<dbReference type="Gene3D" id="3.20.20.140">
    <property type="entry name" value="Metal-dependent hydrolases"/>
    <property type="match status" value="1"/>
</dbReference>